<dbReference type="Pfam" id="PF02729">
    <property type="entry name" value="OTCace_N"/>
    <property type="match status" value="1"/>
</dbReference>
<evidence type="ECO:0000256" key="3">
    <source>
        <dbReference type="ARBA" id="ARBA00022679"/>
    </source>
</evidence>
<feature type="binding site" evidence="7">
    <location>
        <position position="59"/>
    </location>
    <ligand>
        <name>carbamoyl phosphate</name>
        <dbReference type="ChEBI" id="CHEBI:58228"/>
    </ligand>
</feature>
<feature type="binding site" evidence="7">
    <location>
        <position position="231"/>
    </location>
    <ligand>
        <name>L-aspartate</name>
        <dbReference type="ChEBI" id="CHEBI:29991"/>
    </ligand>
</feature>
<dbReference type="PRINTS" id="PR00101">
    <property type="entry name" value="ATCASE"/>
</dbReference>
<feature type="binding site" evidence="7">
    <location>
        <position position="271"/>
    </location>
    <ligand>
        <name>carbamoyl phosphate</name>
        <dbReference type="ChEBI" id="CHEBI:58228"/>
    </ligand>
</feature>
<comment type="subunit">
    <text evidence="7">Heterooligomer of catalytic and regulatory chains.</text>
</comment>
<reference evidence="10 11" key="1">
    <citation type="journal article" name="Nat. Commun.">
        <title>Undinarchaeota illuminate DPANN phylogeny and the impact of gene transfer on archaeal evolution.</title>
        <authorList>
            <person name="Dombrowski N."/>
            <person name="Williams T.A."/>
            <person name="Sun J."/>
            <person name="Woodcroft B.J."/>
            <person name="Lee J.H."/>
            <person name="Minh B.Q."/>
            <person name="Rinke C."/>
            <person name="Spang A."/>
        </authorList>
    </citation>
    <scope>NUCLEOTIDE SEQUENCE [LARGE SCALE GENOMIC DNA]</scope>
    <source>
        <strain evidence="10">MAG_bin1129</strain>
    </source>
</reference>
<feature type="binding site" evidence="7">
    <location>
        <position position="58"/>
    </location>
    <ligand>
        <name>carbamoyl phosphate</name>
        <dbReference type="ChEBI" id="CHEBI:58228"/>
    </ligand>
</feature>
<protein>
    <recommendedName>
        <fullName evidence="7">Aspartate carbamoyltransferase</fullName>
        <ecNumber evidence="7">2.1.3.2</ecNumber>
    </recommendedName>
    <alternativeName>
        <fullName evidence="7">Aspartate transcarbamylase</fullName>
        <shortName evidence="7">ATCase</shortName>
    </alternativeName>
</protein>
<feature type="binding site" evidence="7">
    <location>
        <position position="139"/>
    </location>
    <ligand>
        <name>carbamoyl phosphate</name>
        <dbReference type="ChEBI" id="CHEBI:58228"/>
    </ligand>
</feature>
<dbReference type="HAMAP" id="MF_00001">
    <property type="entry name" value="Asp_carb_tr"/>
    <property type="match status" value="1"/>
</dbReference>
<evidence type="ECO:0000256" key="2">
    <source>
        <dbReference type="ARBA" id="ARBA00008896"/>
    </source>
</evidence>
<dbReference type="EMBL" id="DVAB01000023">
    <property type="protein sequence ID" value="HIK00356.1"/>
    <property type="molecule type" value="Genomic_DNA"/>
</dbReference>
<comment type="pathway">
    <text evidence="1 7">Pyrimidine metabolism; UMP biosynthesis via de novo pathway; (S)-dihydroorotate from bicarbonate: step 2/3.</text>
</comment>
<dbReference type="Gene3D" id="3.40.50.1370">
    <property type="entry name" value="Aspartate/ornithine carbamoyltransferase"/>
    <property type="match status" value="2"/>
</dbReference>
<evidence type="ECO:0000259" key="9">
    <source>
        <dbReference type="Pfam" id="PF02729"/>
    </source>
</evidence>
<feature type="binding site" evidence="7">
    <location>
        <position position="169"/>
    </location>
    <ligand>
        <name>L-aspartate</name>
        <dbReference type="ChEBI" id="CHEBI:29991"/>
    </ligand>
</feature>
<feature type="binding site" evidence="7">
    <location>
        <position position="136"/>
    </location>
    <ligand>
        <name>carbamoyl phosphate</name>
        <dbReference type="ChEBI" id="CHEBI:58228"/>
    </ligand>
</feature>
<evidence type="ECO:0000256" key="6">
    <source>
        <dbReference type="ARBA" id="ARBA00048859"/>
    </source>
</evidence>
<dbReference type="NCBIfam" id="NF002032">
    <property type="entry name" value="PRK00856.1"/>
    <property type="match status" value="1"/>
</dbReference>
<evidence type="ECO:0000256" key="4">
    <source>
        <dbReference type="ARBA" id="ARBA00022975"/>
    </source>
</evidence>
<evidence type="ECO:0000256" key="5">
    <source>
        <dbReference type="ARBA" id="ARBA00043884"/>
    </source>
</evidence>
<dbReference type="GO" id="GO:0006207">
    <property type="term" value="P:'de novo' pyrimidine nucleobase biosynthetic process"/>
    <property type="evidence" value="ECO:0007669"/>
    <property type="project" value="InterPro"/>
</dbReference>
<dbReference type="SUPFAM" id="SSF53671">
    <property type="entry name" value="Aspartate/ornithine carbamoyltransferase"/>
    <property type="match status" value="1"/>
</dbReference>
<feature type="binding site" evidence="7">
    <location>
        <position position="270"/>
    </location>
    <ligand>
        <name>carbamoyl phosphate</name>
        <dbReference type="ChEBI" id="CHEBI:58228"/>
    </ligand>
</feature>
<dbReference type="InterPro" id="IPR006130">
    <property type="entry name" value="Asp/Orn_carbamoylTrfase"/>
</dbReference>
<keyword evidence="4 7" id="KW-0665">Pyrimidine biosynthesis</keyword>
<evidence type="ECO:0000256" key="7">
    <source>
        <dbReference type="HAMAP-Rule" id="MF_00001"/>
    </source>
</evidence>
<evidence type="ECO:0000313" key="11">
    <source>
        <dbReference type="Proteomes" id="UP000646946"/>
    </source>
</evidence>
<dbReference type="AlphaFoldDB" id="A0A832V1I0"/>
<sequence length="309" mass="34642">MVNLKGKDIISLRELKKDEIEYLLSRAADFEKILQKEGYTNILEGKILATLFYEPSTRTRLSFVTAMHRLGGNVIGFSGPEGTSAVKGENLSDTIRTIDNYADVIAIRHPEEGSAKLAAQLSTRPIINCGDGSHAHPTQTLLDLYTIRKEKGKINGQKVALVGDLKYGRTAHTLAYALALFGADMIFVSPESLSMPKDVTTELKDKFEIEIKEYTKLENIVKDADVLYITRIQKERFPDPGEYEKVKGAYKIDLNVLENAKKDLIVLHPLPRVYEIDPELDNTKFAKYFKQAYYGIPVRMAILASVLGK</sequence>
<feature type="domain" description="Aspartate/ornithine carbamoyltransferase Asp/Orn-binding" evidence="8">
    <location>
        <begin position="156"/>
        <end position="305"/>
    </location>
</feature>
<feature type="binding site" evidence="7">
    <location>
        <position position="87"/>
    </location>
    <ligand>
        <name>L-aspartate</name>
        <dbReference type="ChEBI" id="CHEBI:29991"/>
    </ligand>
</feature>
<dbReference type="PANTHER" id="PTHR45753:SF6">
    <property type="entry name" value="ASPARTATE CARBAMOYLTRANSFERASE"/>
    <property type="match status" value="1"/>
</dbReference>
<dbReference type="GO" id="GO:0016597">
    <property type="term" value="F:amino acid binding"/>
    <property type="evidence" value="ECO:0007669"/>
    <property type="project" value="InterPro"/>
</dbReference>
<dbReference type="PROSITE" id="PS00097">
    <property type="entry name" value="CARBAMOYLTRANSFERASE"/>
    <property type="match status" value="1"/>
</dbReference>
<dbReference type="NCBIfam" id="TIGR00670">
    <property type="entry name" value="asp_carb_tr"/>
    <property type="match status" value="1"/>
</dbReference>
<dbReference type="EC" id="2.1.3.2" evidence="7"/>
<comment type="similarity">
    <text evidence="2 7">Belongs to the aspartate/ornithine carbamoyltransferase superfamily. ATCase family.</text>
</comment>
<evidence type="ECO:0000259" key="8">
    <source>
        <dbReference type="Pfam" id="PF00185"/>
    </source>
</evidence>
<name>A0A832V1I0_9ARCH</name>
<comment type="caution">
    <text evidence="10">The sequence shown here is derived from an EMBL/GenBank/DDBJ whole genome shotgun (WGS) entry which is preliminary data.</text>
</comment>
<gene>
    <name evidence="7 10" type="primary">pyrB</name>
    <name evidence="10" type="ORF">H1016_02330</name>
</gene>
<dbReference type="InterPro" id="IPR002082">
    <property type="entry name" value="Asp_carbamoyltransf"/>
</dbReference>
<dbReference type="Proteomes" id="UP000646946">
    <property type="component" value="Unassembled WGS sequence"/>
</dbReference>
<dbReference type="InterPro" id="IPR006131">
    <property type="entry name" value="Asp_carbamoyltransf_Asp/Orn-bd"/>
</dbReference>
<organism evidence="10 11">
    <name type="scientific">Candidatus Naiadarchaeum limnaeum</name>
    <dbReference type="NCBI Taxonomy" id="2756139"/>
    <lineage>
        <taxon>Archaea</taxon>
        <taxon>Candidatus Undinarchaeota</taxon>
        <taxon>Candidatus Undinarchaeia</taxon>
        <taxon>Candidatus Naiadarchaeales</taxon>
        <taxon>Candidatus Naiadarchaeaceae</taxon>
        <taxon>Candidatus Naiadarchaeum</taxon>
    </lineage>
</organism>
<comment type="catalytic activity">
    <reaction evidence="6 7">
        <text>carbamoyl phosphate + L-aspartate = N-carbamoyl-L-aspartate + phosphate + H(+)</text>
        <dbReference type="Rhea" id="RHEA:20013"/>
        <dbReference type="ChEBI" id="CHEBI:15378"/>
        <dbReference type="ChEBI" id="CHEBI:29991"/>
        <dbReference type="ChEBI" id="CHEBI:32814"/>
        <dbReference type="ChEBI" id="CHEBI:43474"/>
        <dbReference type="ChEBI" id="CHEBI:58228"/>
        <dbReference type="EC" id="2.1.3.2"/>
    </reaction>
</comment>
<feature type="domain" description="Aspartate/ornithine carbamoyltransferase carbamoyl-P binding" evidence="9">
    <location>
        <begin position="7"/>
        <end position="148"/>
    </location>
</feature>
<dbReference type="Pfam" id="PF00185">
    <property type="entry name" value="OTCace"/>
    <property type="match status" value="1"/>
</dbReference>
<dbReference type="GO" id="GO:0004070">
    <property type="term" value="F:aspartate carbamoyltransferase activity"/>
    <property type="evidence" value="ECO:0007669"/>
    <property type="project" value="UniProtKB-UniRule"/>
</dbReference>
<dbReference type="PANTHER" id="PTHR45753">
    <property type="entry name" value="ORNITHINE CARBAMOYLTRANSFERASE, MITOCHONDRIAL"/>
    <property type="match status" value="1"/>
</dbReference>
<proteinExistence type="inferred from homology"/>
<dbReference type="UniPathway" id="UPA00070">
    <property type="reaction ID" value="UER00116"/>
</dbReference>
<evidence type="ECO:0000313" key="10">
    <source>
        <dbReference type="EMBL" id="HIK00356.1"/>
    </source>
</evidence>
<dbReference type="InterPro" id="IPR006132">
    <property type="entry name" value="Asp/Orn_carbamoyltranf_P-bd"/>
</dbReference>
<accession>A0A832V1I0</accession>
<evidence type="ECO:0000256" key="1">
    <source>
        <dbReference type="ARBA" id="ARBA00004852"/>
    </source>
</evidence>
<keyword evidence="11" id="KW-1185">Reference proteome</keyword>
<dbReference type="InterPro" id="IPR036901">
    <property type="entry name" value="Asp/Orn_carbamoylTrfase_sf"/>
</dbReference>
<keyword evidence="3 7" id="KW-0808">Transferase</keyword>
<feature type="binding site" evidence="7">
    <location>
        <position position="108"/>
    </location>
    <ligand>
        <name>carbamoyl phosphate</name>
        <dbReference type="ChEBI" id="CHEBI:58228"/>
    </ligand>
</feature>
<dbReference type="GO" id="GO:0044205">
    <property type="term" value="P:'de novo' UMP biosynthetic process"/>
    <property type="evidence" value="ECO:0007669"/>
    <property type="project" value="UniProtKB-UniRule"/>
</dbReference>
<dbReference type="PRINTS" id="PR00100">
    <property type="entry name" value="AOTCASE"/>
</dbReference>
<comment type="function">
    <text evidence="5 7">Catalyzes the condensation of carbamoyl phosphate and aspartate to form carbamoyl aspartate and inorganic phosphate, the committed step in the de novo pyrimidine nucleotide biosynthesis pathway.</text>
</comment>
<dbReference type="GO" id="GO:0006520">
    <property type="term" value="P:amino acid metabolic process"/>
    <property type="evidence" value="ECO:0007669"/>
    <property type="project" value="InterPro"/>
</dbReference>
<dbReference type="FunFam" id="3.40.50.1370:FF:000002">
    <property type="entry name" value="Aspartate carbamoyltransferase 2"/>
    <property type="match status" value="1"/>
</dbReference>